<accession>A0A517SJS8</accession>
<dbReference type="InParanoid" id="A0A517SJS8"/>
<protein>
    <submittedName>
        <fullName evidence="2">Uncharacterized protein</fullName>
    </submittedName>
</protein>
<feature type="compositionally biased region" description="Basic and acidic residues" evidence="1">
    <location>
        <begin position="33"/>
        <end position="58"/>
    </location>
</feature>
<dbReference type="EMBL" id="CP036271">
    <property type="protein sequence ID" value="QDT56380.1"/>
    <property type="molecule type" value="Genomic_DNA"/>
</dbReference>
<evidence type="ECO:0000256" key="1">
    <source>
        <dbReference type="SAM" id="MobiDB-lite"/>
    </source>
</evidence>
<dbReference type="Proteomes" id="UP000315700">
    <property type="component" value="Chromosome"/>
</dbReference>
<feature type="region of interest" description="Disordered" evidence="1">
    <location>
        <begin position="27"/>
        <end position="58"/>
    </location>
</feature>
<organism evidence="2 3">
    <name type="scientific">Caulifigura coniformis</name>
    <dbReference type="NCBI Taxonomy" id="2527983"/>
    <lineage>
        <taxon>Bacteria</taxon>
        <taxon>Pseudomonadati</taxon>
        <taxon>Planctomycetota</taxon>
        <taxon>Planctomycetia</taxon>
        <taxon>Planctomycetales</taxon>
        <taxon>Planctomycetaceae</taxon>
        <taxon>Caulifigura</taxon>
    </lineage>
</organism>
<dbReference type="RefSeq" id="WP_197453545.1">
    <property type="nucleotide sequence ID" value="NZ_CP036271.1"/>
</dbReference>
<gene>
    <name evidence="2" type="ORF">Pan44_44340</name>
</gene>
<evidence type="ECO:0000313" key="2">
    <source>
        <dbReference type="EMBL" id="QDT56380.1"/>
    </source>
</evidence>
<keyword evidence="3" id="KW-1185">Reference proteome</keyword>
<proteinExistence type="predicted"/>
<dbReference type="AlphaFoldDB" id="A0A517SJS8"/>
<sequence>MVASAMLSREAEIDPVEEMRLRTWARRNYQPHQQERDTEWHPVILDEMRRKDSEKKLS</sequence>
<reference evidence="2 3" key="1">
    <citation type="submission" date="2019-02" db="EMBL/GenBank/DDBJ databases">
        <title>Deep-cultivation of Planctomycetes and their phenomic and genomic characterization uncovers novel biology.</title>
        <authorList>
            <person name="Wiegand S."/>
            <person name="Jogler M."/>
            <person name="Boedeker C."/>
            <person name="Pinto D."/>
            <person name="Vollmers J."/>
            <person name="Rivas-Marin E."/>
            <person name="Kohn T."/>
            <person name="Peeters S.H."/>
            <person name="Heuer A."/>
            <person name="Rast P."/>
            <person name="Oberbeckmann S."/>
            <person name="Bunk B."/>
            <person name="Jeske O."/>
            <person name="Meyerdierks A."/>
            <person name="Storesund J.E."/>
            <person name="Kallscheuer N."/>
            <person name="Luecker S."/>
            <person name="Lage O.M."/>
            <person name="Pohl T."/>
            <person name="Merkel B.J."/>
            <person name="Hornburger P."/>
            <person name="Mueller R.-W."/>
            <person name="Bruemmer F."/>
            <person name="Labrenz M."/>
            <person name="Spormann A.M."/>
            <person name="Op den Camp H."/>
            <person name="Overmann J."/>
            <person name="Amann R."/>
            <person name="Jetten M.S.M."/>
            <person name="Mascher T."/>
            <person name="Medema M.H."/>
            <person name="Devos D.P."/>
            <person name="Kaster A.-K."/>
            <person name="Ovreas L."/>
            <person name="Rohde M."/>
            <person name="Galperin M.Y."/>
            <person name="Jogler C."/>
        </authorList>
    </citation>
    <scope>NUCLEOTIDE SEQUENCE [LARGE SCALE GENOMIC DNA]</scope>
    <source>
        <strain evidence="2 3">Pan44</strain>
    </source>
</reference>
<name>A0A517SJS8_9PLAN</name>
<dbReference type="KEGG" id="ccos:Pan44_44340"/>
<evidence type="ECO:0000313" key="3">
    <source>
        <dbReference type="Proteomes" id="UP000315700"/>
    </source>
</evidence>